<keyword evidence="3" id="KW-1185">Reference proteome</keyword>
<feature type="signal peptide" evidence="1">
    <location>
        <begin position="1"/>
        <end position="21"/>
    </location>
</feature>
<dbReference type="Proteomes" id="UP000306236">
    <property type="component" value="Unassembled WGS sequence"/>
</dbReference>
<organism evidence="2 3">
    <name type="scientific">Lampropedia aestuarii</name>
    <dbReference type="NCBI Taxonomy" id="2562762"/>
    <lineage>
        <taxon>Bacteria</taxon>
        <taxon>Pseudomonadati</taxon>
        <taxon>Pseudomonadota</taxon>
        <taxon>Betaproteobacteria</taxon>
        <taxon>Burkholderiales</taxon>
        <taxon>Comamonadaceae</taxon>
        <taxon>Lampropedia</taxon>
    </lineage>
</organism>
<evidence type="ECO:0000256" key="1">
    <source>
        <dbReference type="SAM" id="SignalP"/>
    </source>
</evidence>
<dbReference type="OrthoDB" id="9130772at2"/>
<dbReference type="AlphaFoldDB" id="A0A4S5BNG8"/>
<sequence>MKWHFVAKGILVIALASHAWAEKISYPPIFSDIPVQRFSPIEHERFDLINLELKNLISNSKASELNNSFCASGFIFSDGKPLTMVIWENKDRLYWWRGSEGELSREQSLTLFFSPASDLKNSVDEDAVMISSTALKHSQAKAAIDYCEKFGQKYLVPPFTPEPEKTDDDEFELEDIEGIEDTQKLKVAQ</sequence>
<dbReference type="RefSeq" id="WP_136405882.1">
    <property type="nucleotide sequence ID" value="NZ_SSWX01000007.1"/>
</dbReference>
<gene>
    <name evidence="2" type="ORF">E8K88_06660</name>
</gene>
<feature type="chain" id="PRO_5020380629" evidence="1">
    <location>
        <begin position="22"/>
        <end position="189"/>
    </location>
</feature>
<reference evidence="2 3" key="1">
    <citation type="submission" date="2019-04" db="EMBL/GenBank/DDBJ databases">
        <title>Lampropedia sp YIM MLB12 draf genome.</title>
        <authorList>
            <person name="Wang Y.-X."/>
        </authorList>
    </citation>
    <scope>NUCLEOTIDE SEQUENCE [LARGE SCALE GENOMIC DNA]</scope>
    <source>
        <strain evidence="2 3">YIM MLB12</strain>
    </source>
</reference>
<proteinExistence type="predicted"/>
<evidence type="ECO:0000313" key="3">
    <source>
        <dbReference type="Proteomes" id="UP000306236"/>
    </source>
</evidence>
<dbReference type="EMBL" id="SSWX01000007">
    <property type="protein sequence ID" value="THJ34207.1"/>
    <property type="molecule type" value="Genomic_DNA"/>
</dbReference>
<protein>
    <submittedName>
        <fullName evidence="2">Uncharacterized protein</fullName>
    </submittedName>
</protein>
<keyword evidence="1" id="KW-0732">Signal</keyword>
<name>A0A4S5BNG8_9BURK</name>
<comment type="caution">
    <text evidence="2">The sequence shown here is derived from an EMBL/GenBank/DDBJ whole genome shotgun (WGS) entry which is preliminary data.</text>
</comment>
<evidence type="ECO:0000313" key="2">
    <source>
        <dbReference type="EMBL" id="THJ34207.1"/>
    </source>
</evidence>
<accession>A0A4S5BNG8</accession>